<dbReference type="GO" id="GO:0005886">
    <property type="term" value="C:plasma membrane"/>
    <property type="evidence" value="ECO:0007669"/>
    <property type="project" value="UniProtKB-SubCell"/>
</dbReference>
<feature type="transmembrane region" description="Helical" evidence="7">
    <location>
        <begin position="233"/>
        <end position="255"/>
    </location>
</feature>
<feature type="domain" description="ABC transmembrane type-1" evidence="8">
    <location>
        <begin position="91"/>
        <end position="293"/>
    </location>
</feature>
<keyword evidence="6 7" id="KW-0472">Membrane</keyword>
<feature type="transmembrane region" description="Helical" evidence="7">
    <location>
        <begin position="95"/>
        <end position="119"/>
    </location>
</feature>
<evidence type="ECO:0000259" key="8">
    <source>
        <dbReference type="PROSITE" id="PS50928"/>
    </source>
</evidence>
<feature type="transmembrane region" description="Helical" evidence="7">
    <location>
        <begin position="47"/>
        <end position="66"/>
    </location>
</feature>
<dbReference type="AlphaFoldDB" id="A0A1H0SGL1"/>
<evidence type="ECO:0000313" key="9">
    <source>
        <dbReference type="EMBL" id="SDP40883.1"/>
    </source>
</evidence>
<keyword evidence="4 7" id="KW-0812">Transmembrane</keyword>
<dbReference type="PANTHER" id="PTHR30183">
    <property type="entry name" value="MOLYBDENUM TRANSPORT SYSTEM PERMEASE PROTEIN MODB"/>
    <property type="match status" value="1"/>
</dbReference>
<evidence type="ECO:0000256" key="6">
    <source>
        <dbReference type="ARBA" id="ARBA00023136"/>
    </source>
</evidence>
<dbReference type="Gene3D" id="1.10.3720.10">
    <property type="entry name" value="MetI-like"/>
    <property type="match status" value="2"/>
</dbReference>
<evidence type="ECO:0000313" key="10">
    <source>
        <dbReference type="Proteomes" id="UP000199317"/>
    </source>
</evidence>
<protein>
    <submittedName>
        <fullName evidence="9">Iron(III) transport system permease protein</fullName>
    </submittedName>
</protein>
<feature type="transmembrane region" description="Helical" evidence="7">
    <location>
        <begin position="275"/>
        <end position="294"/>
    </location>
</feature>
<evidence type="ECO:0000256" key="7">
    <source>
        <dbReference type="RuleBase" id="RU363032"/>
    </source>
</evidence>
<name>A0A1H0SGL1_9BURK</name>
<feature type="transmembrane region" description="Helical" evidence="7">
    <location>
        <begin position="329"/>
        <end position="353"/>
    </location>
</feature>
<feature type="transmembrane region" description="Helical" evidence="7">
    <location>
        <begin position="373"/>
        <end position="394"/>
    </location>
</feature>
<dbReference type="EMBL" id="FNJL01000012">
    <property type="protein sequence ID" value="SDP40883.1"/>
    <property type="molecule type" value="Genomic_DNA"/>
</dbReference>
<organism evidence="9 10">
    <name type="scientific">Paracidovorax cattleyae</name>
    <dbReference type="NCBI Taxonomy" id="80868"/>
    <lineage>
        <taxon>Bacteria</taxon>
        <taxon>Pseudomonadati</taxon>
        <taxon>Pseudomonadota</taxon>
        <taxon>Betaproteobacteria</taxon>
        <taxon>Burkholderiales</taxon>
        <taxon>Comamonadaceae</taxon>
        <taxon>Paracidovorax</taxon>
    </lineage>
</organism>
<evidence type="ECO:0000256" key="5">
    <source>
        <dbReference type="ARBA" id="ARBA00022989"/>
    </source>
</evidence>
<feature type="transmembrane region" description="Helical" evidence="7">
    <location>
        <begin position="550"/>
        <end position="568"/>
    </location>
</feature>
<comment type="subcellular location">
    <subcellularLocation>
        <location evidence="1 7">Cell membrane</location>
        <topology evidence="1 7">Multi-pass membrane protein</topology>
    </subcellularLocation>
</comment>
<dbReference type="PROSITE" id="PS50928">
    <property type="entry name" value="ABC_TM1"/>
    <property type="match status" value="2"/>
</dbReference>
<evidence type="ECO:0000256" key="4">
    <source>
        <dbReference type="ARBA" id="ARBA00022692"/>
    </source>
</evidence>
<evidence type="ECO:0000256" key="2">
    <source>
        <dbReference type="ARBA" id="ARBA00022448"/>
    </source>
</evidence>
<keyword evidence="2 7" id="KW-0813">Transport</keyword>
<comment type="similarity">
    <text evidence="7">Belongs to the binding-protein-dependent transport system permease family.</text>
</comment>
<dbReference type="Pfam" id="PF00528">
    <property type="entry name" value="BPD_transp_1"/>
    <property type="match status" value="1"/>
</dbReference>
<dbReference type="InterPro" id="IPR035906">
    <property type="entry name" value="MetI-like_sf"/>
</dbReference>
<feature type="transmembrane region" description="Helical" evidence="7">
    <location>
        <begin position="442"/>
        <end position="464"/>
    </location>
</feature>
<keyword evidence="10" id="KW-1185">Reference proteome</keyword>
<dbReference type="SUPFAM" id="SSF161098">
    <property type="entry name" value="MetI-like"/>
    <property type="match status" value="2"/>
</dbReference>
<keyword evidence="3" id="KW-1003">Cell membrane</keyword>
<feature type="domain" description="ABC transmembrane type-1" evidence="8">
    <location>
        <begin position="369"/>
        <end position="568"/>
    </location>
</feature>
<dbReference type="PANTHER" id="PTHR30183:SF2">
    <property type="entry name" value="IRON UTILIZATION PROTEIN"/>
    <property type="match status" value="1"/>
</dbReference>
<sequence length="578" mass="62130">MRRIRICIQGGATRPFRAGGPGTAFSFRLFFFRTALRFLSALRAAPLLLLAFFLTLPVLAVFASWLPWGHGGAESLAILREMAATVLPDYFATTVWLALAVGAGAALVGTATAAAVTLFDFRGRRTLEWLLLLPLAMPAYVTAYAYTDFLQFSGPLQVWLRATYGLEGRLLPEVRSLGGAVWVFIFSLYPYVYLLARTALGERAAHLMEAARLLGAPLARRVRMVALPLARPAVAAGVALVLMETLADFGVASYFGIQTFTTGIYKAWLSMDNRLAAAQLATLLLVLVVVLLQLEQRAQRRMRFATSGVGRAGSAEAQPQRLAGWRCTAAWLVCGLPVAMGFFAPVAFMLRPLAADWSVLPWDRFVEWAGHSVRLGAITAMLAVGVALALAFAVRRRAGHLTRGVVQLASVGYAVPGAVIVVGLLLPVGWLQAAVPEWRVPALVTATAVGIVWAYLVRFCAVALQSVQSGYARIPASLDDSARMLGAGGMGLLARVHWPLLRRSTAAAALLVFVDVMKELPATMVLRPFNSDTLAVVAYQLARDERLGEAALPSLALVAVGLVPVILLSRTLRASGPR</sequence>
<dbReference type="GO" id="GO:0055085">
    <property type="term" value="P:transmembrane transport"/>
    <property type="evidence" value="ECO:0007669"/>
    <property type="project" value="InterPro"/>
</dbReference>
<keyword evidence="5 7" id="KW-1133">Transmembrane helix</keyword>
<dbReference type="Proteomes" id="UP000199317">
    <property type="component" value="Unassembled WGS sequence"/>
</dbReference>
<gene>
    <name evidence="9" type="ORF">SAMN04489708_11280</name>
</gene>
<feature type="transmembrane region" description="Helical" evidence="7">
    <location>
        <begin position="406"/>
        <end position="430"/>
    </location>
</feature>
<evidence type="ECO:0000256" key="1">
    <source>
        <dbReference type="ARBA" id="ARBA00004651"/>
    </source>
</evidence>
<feature type="transmembrane region" description="Helical" evidence="7">
    <location>
        <begin position="126"/>
        <end position="146"/>
    </location>
</feature>
<evidence type="ECO:0000256" key="3">
    <source>
        <dbReference type="ARBA" id="ARBA00022475"/>
    </source>
</evidence>
<accession>A0A1H0SGL1</accession>
<feature type="transmembrane region" description="Helical" evidence="7">
    <location>
        <begin position="177"/>
        <end position="196"/>
    </location>
</feature>
<proteinExistence type="inferred from homology"/>
<dbReference type="InterPro" id="IPR000515">
    <property type="entry name" value="MetI-like"/>
</dbReference>
<reference evidence="10" key="1">
    <citation type="submission" date="2016-10" db="EMBL/GenBank/DDBJ databases">
        <authorList>
            <person name="Varghese N."/>
            <person name="Submissions S."/>
        </authorList>
    </citation>
    <scope>NUCLEOTIDE SEQUENCE [LARGE SCALE GENOMIC DNA]</scope>
    <source>
        <strain evidence="10">DSM 17101</strain>
    </source>
</reference>
<dbReference type="CDD" id="cd06261">
    <property type="entry name" value="TM_PBP2"/>
    <property type="match status" value="2"/>
</dbReference>